<name>A0A382BLK0_9ZZZZ</name>
<dbReference type="Pfam" id="PF07943">
    <property type="entry name" value="PBP5_C"/>
    <property type="match status" value="1"/>
</dbReference>
<proteinExistence type="inferred from homology"/>
<evidence type="ECO:0000256" key="9">
    <source>
        <dbReference type="ARBA" id="ARBA00022960"/>
    </source>
</evidence>
<dbReference type="PRINTS" id="PR00725">
    <property type="entry name" value="DADACBPTASE1"/>
</dbReference>
<dbReference type="GO" id="GO:0009252">
    <property type="term" value="P:peptidoglycan biosynthetic process"/>
    <property type="evidence" value="ECO:0007669"/>
    <property type="project" value="UniProtKB-UniPathway"/>
</dbReference>
<dbReference type="GO" id="GO:0009002">
    <property type="term" value="F:serine-type D-Ala-D-Ala carboxypeptidase activity"/>
    <property type="evidence" value="ECO:0007669"/>
    <property type="project" value="UniProtKB-EC"/>
</dbReference>
<keyword evidence="10" id="KW-0573">Peptidoglycan synthesis</keyword>
<evidence type="ECO:0000256" key="6">
    <source>
        <dbReference type="ARBA" id="ARBA00022670"/>
    </source>
</evidence>
<keyword evidence="7" id="KW-0732">Signal</keyword>
<dbReference type="SUPFAM" id="SSF56601">
    <property type="entry name" value="beta-lactamase/transpeptidase-like"/>
    <property type="match status" value="1"/>
</dbReference>
<feature type="domain" description="Peptidase S11 D-Ala-D-Ala carboxypeptidase A C-terminal" evidence="13">
    <location>
        <begin position="274"/>
        <end position="364"/>
    </location>
</feature>
<dbReference type="Gene3D" id="3.40.710.10">
    <property type="entry name" value="DD-peptidase/beta-lactamase superfamily"/>
    <property type="match status" value="1"/>
</dbReference>
<dbReference type="SUPFAM" id="SSF69189">
    <property type="entry name" value="Penicillin-binding protein associated domain"/>
    <property type="match status" value="1"/>
</dbReference>
<keyword evidence="5" id="KW-0121">Carboxypeptidase</keyword>
<dbReference type="UniPathway" id="UPA00219"/>
<gene>
    <name evidence="14" type="ORF">METZ01_LOCUS166877</name>
</gene>
<evidence type="ECO:0000256" key="11">
    <source>
        <dbReference type="ARBA" id="ARBA00023316"/>
    </source>
</evidence>
<keyword evidence="6" id="KW-0645">Protease</keyword>
<evidence type="ECO:0000256" key="7">
    <source>
        <dbReference type="ARBA" id="ARBA00022729"/>
    </source>
</evidence>
<dbReference type="InterPro" id="IPR001967">
    <property type="entry name" value="Peptidase_S11_N"/>
</dbReference>
<dbReference type="GO" id="GO:0006508">
    <property type="term" value="P:proteolysis"/>
    <property type="evidence" value="ECO:0007669"/>
    <property type="project" value="UniProtKB-KW"/>
</dbReference>
<dbReference type="EMBL" id="UINC01030133">
    <property type="protein sequence ID" value="SVB14023.1"/>
    <property type="molecule type" value="Genomic_DNA"/>
</dbReference>
<protein>
    <recommendedName>
        <fullName evidence="4">serine-type D-Ala-D-Ala carboxypeptidase</fullName>
        <ecNumber evidence="4">3.4.16.4</ecNumber>
    </recommendedName>
</protein>
<organism evidence="14">
    <name type="scientific">marine metagenome</name>
    <dbReference type="NCBI Taxonomy" id="408172"/>
    <lineage>
        <taxon>unclassified sequences</taxon>
        <taxon>metagenomes</taxon>
        <taxon>ecological metagenomes</taxon>
    </lineage>
</organism>
<dbReference type="SMART" id="SM00936">
    <property type="entry name" value="PBP5_C"/>
    <property type="match status" value="1"/>
</dbReference>
<dbReference type="Pfam" id="PF00768">
    <property type="entry name" value="Peptidase_S11"/>
    <property type="match status" value="1"/>
</dbReference>
<keyword evidence="11" id="KW-0961">Cell wall biogenesis/degradation</keyword>
<dbReference type="EC" id="3.4.16.4" evidence="4"/>
<dbReference type="AlphaFoldDB" id="A0A382BLK0"/>
<evidence type="ECO:0000256" key="12">
    <source>
        <dbReference type="ARBA" id="ARBA00034000"/>
    </source>
</evidence>
<evidence type="ECO:0000256" key="10">
    <source>
        <dbReference type="ARBA" id="ARBA00022984"/>
    </source>
</evidence>
<evidence type="ECO:0000313" key="14">
    <source>
        <dbReference type="EMBL" id="SVB14023.1"/>
    </source>
</evidence>
<comment type="pathway">
    <text evidence="2">Cell wall biogenesis; peptidoglycan biosynthesis.</text>
</comment>
<dbReference type="GO" id="GO:0071555">
    <property type="term" value="P:cell wall organization"/>
    <property type="evidence" value="ECO:0007669"/>
    <property type="project" value="UniProtKB-KW"/>
</dbReference>
<dbReference type="PANTHER" id="PTHR21581:SF6">
    <property type="entry name" value="TRAFFICKING PROTEIN PARTICLE COMPLEX SUBUNIT 12"/>
    <property type="match status" value="1"/>
</dbReference>
<comment type="similarity">
    <text evidence="3">Belongs to the peptidase S11 family.</text>
</comment>
<evidence type="ECO:0000259" key="13">
    <source>
        <dbReference type="SMART" id="SM00936"/>
    </source>
</evidence>
<sequence>MKKLKKNNLILSILLLAFVLEAEESFIPDPPSLNSTSFILIDFATNRILAEKKSDEKMEPASITKLMTGYVVSDQISEGFISLNDEVVISENCWRKKGSRMFIVEGSKVLLLDLIKGMVIQSGNDASCAIAEHVAGSEENFVKLMMKYVESLGLNNTNFINPTGWPDENHYSTAKDLAILSRNLIKSFPKHYSLYKQRSFTYNDIKQRNRNSLLWQDDSVDGLKTGHTEKAGHCLVSSASRNDTRLIAVTLNSSSEKNRLKDNRKILDYGFRYYRTKKLFLKGQNLREEQIWGGQQETVKISPLEDLYLTLPIRDFRRVKSVFVLDNYIKAPVTEGQVVGKMLLKLDEKEVGKVHLVSLEDIDAKGFFGKAWSNIKLLVFRFLMEEN</sequence>
<dbReference type="InterPro" id="IPR012338">
    <property type="entry name" value="Beta-lactam/transpept-like"/>
</dbReference>
<dbReference type="InterPro" id="IPR018044">
    <property type="entry name" value="Peptidase_S11"/>
</dbReference>
<dbReference type="GO" id="GO:0008360">
    <property type="term" value="P:regulation of cell shape"/>
    <property type="evidence" value="ECO:0007669"/>
    <property type="project" value="UniProtKB-KW"/>
</dbReference>
<evidence type="ECO:0000256" key="2">
    <source>
        <dbReference type="ARBA" id="ARBA00004752"/>
    </source>
</evidence>
<evidence type="ECO:0000256" key="8">
    <source>
        <dbReference type="ARBA" id="ARBA00022801"/>
    </source>
</evidence>
<accession>A0A382BLK0</accession>
<keyword evidence="9" id="KW-0133">Cell shape</keyword>
<evidence type="ECO:0000256" key="4">
    <source>
        <dbReference type="ARBA" id="ARBA00012448"/>
    </source>
</evidence>
<reference evidence="14" key="1">
    <citation type="submission" date="2018-05" db="EMBL/GenBank/DDBJ databases">
        <authorList>
            <person name="Lanie J.A."/>
            <person name="Ng W.-L."/>
            <person name="Kazmierczak K.M."/>
            <person name="Andrzejewski T.M."/>
            <person name="Davidsen T.M."/>
            <person name="Wayne K.J."/>
            <person name="Tettelin H."/>
            <person name="Glass J.I."/>
            <person name="Rusch D."/>
            <person name="Podicherti R."/>
            <person name="Tsui H.-C.T."/>
            <person name="Winkler M.E."/>
        </authorList>
    </citation>
    <scope>NUCLEOTIDE SEQUENCE</scope>
</reference>
<keyword evidence="8" id="KW-0378">Hydrolase</keyword>
<comment type="function">
    <text evidence="1">Removes C-terminal D-alanyl residues from sugar-peptide cell wall precursors.</text>
</comment>
<evidence type="ECO:0000256" key="1">
    <source>
        <dbReference type="ARBA" id="ARBA00003217"/>
    </source>
</evidence>
<evidence type="ECO:0000256" key="5">
    <source>
        <dbReference type="ARBA" id="ARBA00022645"/>
    </source>
</evidence>
<dbReference type="InterPro" id="IPR015956">
    <property type="entry name" value="Peniciliin-bd_prot_C_sf"/>
</dbReference>
<dbReference type="PANTHER" id="PTHR21581">
    <property type="entry name" value="D-ALANYL-D-ALANINE CARBOXYPEPTIDASE"/>
    <property type="match status" value="1"/>
</dbReference>
<dbReference type="InterPro" id="IPR012907">
    <property type="entry name" value="Peptidase_S11_C"/>
</dbReference>
<comment type="catalytic activity">
    <reaction evidence="12">
        <text>Preferential cleavage: (Ac)2-L-Lys-D-Ala-|-D-Ala. Also transpeptidation of peptidyl-alanyl moieties that are N-acyl substituents of D-alanine.</text>
        <dbReference type="EC" id="3.4.16.4"/>
    </reaction>
</comment>
<evidence type="ECO:0000256" key="3">
    <source>
        <dbReference type="ARBA" id="ARBA00007164"/>
    </source>
</evidence>
<dbReference type="Gene3D" id="2.60.410.10">
    <property type="entry name" value="D-Ala-D-Ala carboxypeptidase, C-terminal domain"/>
    <property type="match status" value="1"/>
</dbReference>
<dbReference type="InterPro" id="IPR037167">
    <property type="entry name" value="Peptidase_S11_C_sf"/>
</dbReference>